<accession>A0A917EGF1</accession>
<evidence type="ECO:0000256" key="3">
    <source>
        <dbReference type="ARBA" id="ARBA00023163"/>
    </source>
</evidence>
<dbReference type="PANTHER" id="PTHR47506">
    <property type="entry name" value="TRANSCRIPTIONAL REGULATORY PROTEIN"/>
    <property type="match status" value="1"/>
</dbReference>
<dbReference type="InterPro" id="IPR001647">
    <property type="entry name" value="HTH_TetR"/>
</dbReference>
<evidence type="ECO:0000259" key="5">
    <source>
        <dbReference type="Pfam" id="PF21993"/>
    </source>
</evidence>
<dbReference type="EMBL" id="BMFJ01000002">
    <property type="protein sequence ID" value="GGE40060.1"/>
    <property type="molecule type" value="Genomic_DNA"/>
</dbReference>
<dbReference type="InterPro" id="IPR009057">
    <property type="entry name" value="Homeodomain-like_sf"/>
</dbReference>
<dbReference type="SUPFAM" id="SSF46689">
    <property type="entry name" value="Homeodomain-like"/>
    <property type="match status" value="1"/>
</dbReference>
<dbReference type="PANTHER" id="PTHR47506:SF1">
    <property type="entry name" value="HTH-TYPE TRANSCRIPTIONAL REGULATOR YJDC"/>
    <property type="match status" value="1"/>
</dbReference>
<feature type="domain" description="HTH tetR-type" evidence="4">
    <location>
        <begin position="19"/>
        <end position="59"/>
    </location>
</feature>
<dbReference type="GO" id="GO:0003677">
    <property type="term" value="F:DNA binding"/>
    <property type="evidence" value="ECO:0007669"/>
    <property type="project" value="UniProtKB-KW"/>
</dbReference>
<evidence type="ECO:0000313" key="6">
    <source>
        <dbReference type="EMBL" id="GGE40060.1"/>
    </source>
</evidence>
<name>A0A917EGF1_9RHOB</name>
<feature type="domain" description="Transcriptional regulator LmrA/YxaF-like C-terminal" evidence="5">
    <location>
        <begin position="81"/>
        <end position="177"/>
    </location>
</feature>
<protein>
    <submittedName>
        <fullName evidence="6">Transcriptional regulator, TetR family protein</fullName>
    </submittedName>
</protein>
<keyword evidence="3" id="KW-0804">Transcription</keyword>
<dbReference type="Pfam" id="PF21993">
    <property type="entry name" value="TetR_C_13_2"/>
    <property type="match status" value="1"/>
</dbReference>
<dbReference type="SUPFAM" id="SSF48498">
    <property type="entry name" value="Tetracyclin repressor-like, C-terminal domain"/>
    <property type="match status" value="1"/>
</dbReference>
<organism evidence="6 7">
    <name type="scientific">Primorskyibacter flagellatus</name>
    <dbReference type="NCBI Taxonomy" id="1387277"/>
    <lineage>
        <taxon>Bacteria</taxon>
        <taxon>Pseudomonadati</taxon>
        <taxon>Pseudomonadota</taxon>
        <taxon>Alphaproteobacteria</taxon>
        <taxon>Rhodobacterales</taxon>
        <taxon>Roseobacteraceae</taxon>
        <taxon>Primorskyibacter</taxon>
    </lineage>
</organism>
<proteinExistence type="predicted"/>
<keyword evidence="7" id="KW-1185">Reference proteome</keyword>
<reference evidence="7" key="1">
    <citation type="journal article" date="2019" name="Int. J. Syst. Evol. Microbiol.">
        <title>The Global Catalogue of Microorganisms (GCM) 10K type strain sequencing project: providing services to taxonomists for standard genome sequencing and annotation.</title>
        <authorList>
            <consortium name="The Broad Institute Genomics Platform"/>
            <consortium name="The Broad Institute Genome Sequencing Center for Infectious Disease"/>
            <person name="Wu L."/>
            <person name="Ma J."/>
        </authorList>
    </citation>
    <scope>NUCLEOTIDE SEQUENCE [LARGE SCALE GENOMIC DNA]</scope>
    <source>
        <strain evidence="7">CGMCC 1.12664</strain>
    </source>
</reference>
<keyword evidence="2" id="KW-0238">DNA-binding</keyword>
<evidence type="ECO:0000259" key="4">
    <source>
        <dbReference type="Pfam" id="PF00440"/>
    </source>
</evidence>
<dbReference type="AlphaFoldDB" id="A0A917EGF1"/>
<dbReference type="Pfam" id="PF00440">
    <property type="entry name" value="TetR_N"/>
    <property type="match status" value="1"/>
</dbReference>
<dbReference type="RefSeq" id="WP_188478584.1">
    <property type="nucleotide sequence ID" value="NZ_BMFJ01000002.1"/>
</dbReference>
<gene>
    <name evidence="6" type="ORF">GCM10011360_29650</name>
</gene>
<keyword evidence="1" id="KW-0805">Transcription regulation</keyword>
<dbReference type="InterPro" id="IPR054156">
    <property type="entry name" value="YxaF_TetR_C"/>
</dbReference>
<comment type="caution">
    <text evidence="6">The sequence shown here is derived from an EMBL/GenBank/DDBJ whole genome shotgun (WGS) entry which is preliminary data.</text>
</comment>
<evidence type="ECO:0000256" key="2">
    <source>
        <dbReference type="ARBA" id="ARBA00023125"/>
    </source>
</evidence>
<dbReference type="Proteomes" id="UP000612855">
    <property type="component" value="Unassembled WGS sequence"/>
</dbReference>
<dbReference type="Gene3D" id="1.10.357.10">
    <property type="entry name" value="Tetracycline Repressor, domain 2"/>
    <property type="match status" value="1"/>
</dbReference>
<evidence type="ECO:0000256" key="1">
    <source>
        <dbReference type="ARBA" id="ARBA00023015"/>
    </source>
</evidence>
<evidence type="ECO:0000313" key="7">
    <source>
        <dbReference type="Proteomes" id="UP000612855"/>
    </source>
</evidence>
<sequence>MPRPKAVDDPALIARLTGVFRADGYDGASLTTLAGAAGLKKASLYHRFPGGKAQMAEEVLADAFDWFAAHVIAPLDGPGAPADRLDHALRSLAQFYDNGRLSCLLNQLASPAGESAATAESIRAGFIALTDAFARLAADAGHPADTAASRAIRAVALLQGSLVMARGLNDTRPFAEAMAGIRDTLLISGDRR</sequence>
<dbReference type="InterPro" id="IPR036271">
    <property type="entry name" value="Tet_transcr_reg_TetR-rel_C_sf"/>
</dbReference>